<evidence type="ECO:0000256" key="1">
    <source>
        <dbReference type="ARBA" id="ARBA00004613"/>
    </source>
</evidence>
<evidence type="ECO:0000256" key="2">
    <source>
        <dbReference type="ARBA" id="ARBA00009923"/>
    </source>
</evidence>
<dbReference type="InterPro" id="IPR014044">
    <property type="entry name" value="CAP_dom"/>
</dbReference>
<dbReference type="PIRSF" id="PIRSF038921">
    <property type="entry name" value="P14a"/>
    <property type="match status" value="1"/>
</dbReference>
<dbReference type="SMART" id="SM00198">
    <property type="entry name" value="SCP"/>
    <property type="match status" value="1"/>
</dbReference>
<feature type="chain" id="PRO_5040305887" evidence="5">
    <location>
        <begin position="24"/>
        <end position="271"/>
    </location>
</feature>
<dbReference type="SUPFAM" id="SSF55797">
    <property type="entry name" value="PR-1-like"/>
    <property type="match status" value="1"/>
</dbReference>
<sequence length="271" mass="31098">MLVLTFGILVVIVIVTNLLIVMATDYCNPSLCYGYGKHIGCENDRDFSPKCPDNRFIVNMTHNMKYFILNKHNQLRSFVAMGQIDGYESADRMAQMILKAKLIPMKKNYISKSILLKTWDSELASLAEMNVKTCKFGHDKCFKTDNFPLAGQNLYEIRSTSKFKWDSFTEAIDYFIDRWFNEHTNADMNVIGRYRSNGRKIGHFTQIVSSESSKVGCAMIMYKRNRYVTLYFVCNYSLSNILNAPIYTSGKPCSRCSYGCSKLYPGLCKVN</sequence>
<evidence type="ECO:0000256" key="5">
    <source>
        <dbReference type="SAM" id="SignalP"/>
    </source>
</evidence>
<dbReference type="CDD" id="cd05380">
    <property type="entry name" value="CAP_euk"/>
    <property type="match status" value="1"/>
</dbReference>
<dbReference type="EMBL" id="WJQU01000003">
    <property type="protein sequence ID" value="KAJ6637144.1"/>
    <property type="molecule type" value="Genomic_DNA"/>
</dbReference>
<name>A0A9Q0MU22_9DIPT</name>
<feature type="domain" description="SCP" evidence="6">
    <location>
        <begin position="63"/>
        <end position="243"/>
    </location>
</feature>
<dbReference type="AlphaFoldDB" id="A0A9Q0MU22"/>
<dbReference type="OrthoDB" id="414826at2759"/>
<dbReference type="InterPro" id="IPR034763">
    <property type="entry name" value="P14a_insect"/>
</dbReference>
<dbReference type="InterPro" id="IPR035940">
    <property type="entry name" value="CAP_sf"/>
</dbReference>
<comment type="similarity">
    <text evidence="2">Belongs to the CRISP family.</text>
</comment>
<accession>A0A9Q0MU22</accession>
<dbReference type="InterPro" id="IPR001283">
    <property type="entry name" value="CRISP-related"/>
</dbReference>
<evidence type="ECO:0000256" key="4">
    <source>
        <dbReference type="ARBA" id="ARBA00022729"/>
    </source>
</evidence>
<dbReference type="Gene3D" id="3.40.33.10">
    <property type="entry name" value="CAP"/>
    <property type="match status" value="1"/>
</dbReference>
<keyword evidence="3" id="KW-0964">Secreted</keyword>
<keyword evidence="8" id="KW-1185">Reference proteome</keyword>
<keyword evidence="4 5" id="KW-0732">Signal</keyword>
<reference evidence="7" key="1">
    <citation type="submission" date="2022-07" db="EMBL/GenBank/DDBJ databases">
        <authorList>
            <person name="Trinca V."/>
            <person name="Uliana J.V.C."/>
            <person name="Torres T.T."/>
            <person name="Ward R.J."/>
            <person name="Monesi N."/>
        </authorList>
    </citation>
    <scope>NUCLEOTIDE SEQUENCE</scope>
    <source>
        <strain evidence="7">HSMRA1968</strain>
        <tissue evidence="7">Whole embryos</tissue>
    </source>
</reference>
<dbReference type="GO" id="GO:0005576">
    <property type="term" value="C:extracellular region"/>
    <property type="evidence" value="ECO:0007669"/>
    <property type="project" value="UniProtKB-SubCell"/>
</dbReference>
<evidence type="ECO:0000313" key="7">
    <source>
        <dbReference type="EMBL" id="KAJ6637144.1"/>
    </source>
</evidence>
<evidence type="ECO:0000256" key="3">
    <source>
        <dbReference type="ARBA" id="ARBA00022525"/>
    </source>
</evidence>
<comment type="caution">
    <text evidence="7">The sequence shown here is derived from an EMBL/GenBank/DDBJ whole genome shotgun (WGS) entry which is preliminary data.</text>
</comment>
<feature type="signal peptide" evidence="5">
    <location>
        <begin position="1"/>
        <end position="23"/>
    </location>
</feature>
<evidence type="ECO:0000313" key="8">
    <source>
        <dbReference type="Proteomes" id="UP001151699"/>
    </source>
</evidence>
<dbReference type="Pfam" id="PF00188">
    <property type="entry name" value="CAP"/>
    <property type="match status" value="1"/>
</dbReference>
<gene>
    <name evidence="7" type="primary">AG5L1_6</name>
    <name evidence="7" type="ORF">Bhyg_09871</name>
</gene>
<dbReference type="PANTHER" id="PTHR10334">
    <property type="entry name" value="CYSTEINE-RICH SECRETORY PROTEIN-RELATED"/>
    <property type="match status" value="1"/>
</dbReference>
<proteinExistence type="inferred from homology"/>
<evidence type="ECO:0000259" key="6">
    <source>
        <dbReference type="SMART" id="SM00198"/>
    </source>
</evidence>
<organism evidence="7 8">
    <name type="scientific">Pseudolycoriella hygida</name>
    <dbReference type="NCBI Taxonomy" id="35572"/>
    <lineage>
        <taxon>Eukaryota</taxon>
        <taxon>Metazoa</taxon>
        <taxon>Ecdysozoa</taxon>
        <taxon>Arthropoda</taxon>
        <taxon>Hexapoda</taxon>
        <taxon>Insecta</taxon>
        <taxon>Pterygota</taxon>
        <taxon>Neoptera</taxon>
        <taxon>Endopterygota</taxon>
        <taxon>Diptera</taxon>
        <taxon>Nematocera</taxon>
        <taxon>Sciaroidea</taxon>
        <taxon>Sciaridae</taxon>
        <taxon>Pseudolycoriella</taxon>
    </lineage>
</organism>
<dbReference type="Proteomes" id="UP001151699">
    <property type="component" value="Chromosome X"/>
</dbReference>
<comment type="subcellular location">
    <subcellularLocation>
        <location evidence="1">Secreted</location>
    </subcellularLocation>
</comment>
<protein>
    <submittedName>
        <fullName evidence="7">Antigen 5 like allergen Cul n 1</fullName>
    </submittedName>
</protein>